<evidence type="ECO:0000313" key="1">
    <source>
        <dbReference type="EMBL" id="RHA81034.1"/>
    </source>
</evidence>
<organism evidence="1 2">
    <name type="scientific">Segatella copri</name>
    <dbReference type="NCBI Taxonomy" id="165179"/>
    <lineage>
        <taxon>Bacteria</taxon>
        <taxon>Pseudomonadati</taxon>
        <taxon>Bacteroidota</taxon>
        <taxon>Bacteroidia</taxon>
        <taxon>Bacteroidales</taxon>
        <taxon>Prevotellaceae</taxon>
        <taxon>Segatella</taxon>
    </lineage>
</organism>
<dbReference type="Proteomes" id="UP000284990">
    <property type="component" value="Unassembled WGS sequence"/>
</dbReference>
<reference evidence="1 2" key="1">
    <citation type="submission" date="2018-08" db="EMBL/GenBank/DDBJ databases">
        <title>A genome reference for cultivated species of the human gut microbiota.</title>
        <authorList>
            <person name="Zou Y."/>
            <person name="Xue W."/>
            <person name="Luo G."/>
        </authorList>
    </citation>
    <scope>NUCLEOTIDE SEQUENCE [LARGE SCALE GENOMIC DNA]</scope>
    <source>
        <strain evidence="1 2">AM42-23AC</strain>
    </source>
</reference>
<protein>
    <submittedName>
        <fullName evidence="1">Uncharacterized protein</fullName>
    </submittedName>
</protein>
<dbReference type="EMBL" id="QSFW01000085">
    <property type="protein sequence ID" value="RHA81034.1"/>
    <property type="molecule type" value="Genomic_DNA"/>
</dbReference>
<dbReference type="RefSeq" id="WP_118192632.1">
    <property type="nucleotide sequence ID" value="NZ_QSFW01000085.1"/>
</dbReference>
<comment type="caution">
    <text evidence="1">The sequence shown here is derived from an EMBL/GenBank/DDBJ whole genome shotgun (WGS) entry which is preliminary data.</text>
</comment>
<accession>A0AA92UWL0</accession>
<gene>
    <name evidence="1" type="ORF">DW916_17290</name>
</gene>
<sequence length="123" mass="13785">MAKINDFNISSCLTELSETEKDFLKDTIKNGEECGGFGRMICDPDGKPNNGWFSGYVPTSENLKMLQAIWNKMNKIRATHIINYAPTFYGGDVLLINEKYANAFEQWAKKSGASEQEAVAYAE</sequence>
<evidence type="ECO:0000313" key="2">
    <source>
        <dbReference type="Proteomes" id="UP000284990"/>
    </source>
</evidence>
<name>A0AA92UWL0_9BACT</name>
<dbReference type="AlphaFoldDB" id="A0AA92UWL0"/>
<proteinExistence type="predicted"/>